<dbReference type="InterPro" id="IPR013857">
    <property type="entry name" value="NADH-UbQ_OxRdtase-assoc_prot30"/>
</dbReference>
<protein>
    <submittedName>
        <fullName evidence="3">CIA30 family protein</fullName>
    </submittedName>
</protein>
<dbReference type="Pfam" id="PF08547">
    <property type="entry name" value="CIA30"/>
    <property type="match status" value="1"/>
</dbReference>
<comment type="caution">
    <text evidence="3">The sequence shown here is derived from an EMBL/GenBank/DDBJ whole genome shotgun (WGS) entry which is preliminary data.</text>
</comment>
<gene>
    <name evidence="3" type="ORF">IQ241_05285</name>
</gene>
<evidence type="ECO:0000259" key="2">
    <source>
        <dbReference type="Pfam" id="PF08547"/>
    </source>
</evidence>
<dbReference type="SUPFAM" id="SSF49785">
    <property type="entry name" value="Galactose-binding domain-like"/>
    <property type="match status" value="1"/>
</dbReference>
<keyword evidence="4" id="KW-1185">Reference proteome</keyword>
<evidence type="ECO:0000313" key="4">
    <source>
        <dbReference type="Proteomes" id="UP000636505"/>
    </source>
</evidence>
<dbReference type="InterPro" id="IPR008979">
    <property type="entry name" value="Galactose-bd-like_sf"/>
</dbReference>
<dbReference type="Proteomes" id="UP000636505">
    <property type="component" value="Unassembled WGS sequence"/>
</dbReference>
<reference evidence="3" key="1">
    <citation type="submission" date="2020-10" db="EMBL/GenBank/DDBJ databases">
        <authorList>
            <person name="Castelo-Branco R."/>
            <person name="Eusebio N."/>
            <person name="Adriana R."/>
            <person name="Vieira A."/>
            <person name="Brugerolle De Fraissinette N."/>
            <person name="Rezende De Castro R."/>
            <person name="Schneider M.P."/>
            <person name="Vasconcelos V."/>
            <person name="Leao P.N."/>
        </authorList>
    </citation>
    <scope>NUCLEOTIDE SEQUENCE</scope>
    <source>
        <strain evidence="3">LEGE 07310</strain>
    </source>
</reference>
<dbReference type="GO" id="GO:0010257">
    <property type="term" value="P:NADH dehydrogenase complex assembly"/>
    <property type="evidence" value="ECO:0007669"/>
    <property type="project" value="TreeGrafter"/>
</dbReference>
<dbReference type="PANTHER" id="PTHR13194:SF19">
    <property type="entry name" value="NAD(P)-BINDING ROSSMANN-FOLD SUPERFAMILY PROTEIN"/>
    <property type="match status" value="1"/>
</dbReference>
<evidence type="ECO:0000256" key="1">
    <source>
        <dbReference type="ARBA" id="ARBA00007884"/>
    </source>
</evidence>
<dbReference type="PANTHER" id="PTHR13194">
    <property type="entry name" value="COMPLEX I INTERMEDIATE-ASSOCIATED PROTEIN 30"/>
    <property type="match status" value="1"/>
</dbReference>
<evidence type="ECO:0000313" key="3">
    <source>
        <dbReference type="EMBL" id="MBE9076715.1"/>
    </source>
</evidence>
<comment type="similarity">
    <text evidence="1">Belongs to the CIA30 family.</text>
</comment>
<organism evidence="3 4">
    <name type="scientific">Vasconcelosia minhoensis LEGE 07310</name>
    <dbReference type="NCBI Taxonomy" id="915328"/>
    <lineage>
        <taxon>Bacteria</taxon>
        <taxon>Bacillati</taxon>
        <taxon>Cyanobacteriota</taxon>
        <taxon>Cyanophyceae</taxon>
        <taxon>Nodosilineales</taxon>
        <taxon>Cymatolegaceae</taxon>
        <taxon>Vasconcelosia</taxon>
        <taxon>Vasconcelosia minhoensis</taxon>
    </lineage>
</organism>
<dbReference type="InterPro" id="IPR039131">
    <property type="entry name" value="NDUFAF1"/>
</dbReference>
<sequence length="369" mass="40421">MTSESRSSWNLGRFLETLNYYGEIPFIGSFRWVQQLLGQSTNPSGAMIPPMPKQALFLAPESATALSRNLEKQLAAQDIGLRSRAIDPAATADLPLEPLLSADGLIVNSADFSPEALSSLVSRLADALGENAGVVQQPVFDFSESNPSDAWGSLDDVVMGGVSQSRLVWRDRAAVFTGRVSTDNSGGFTSVRTRNFEPPFIFSDWQGLRLRVRGDGQRYKFILRNDPGWDSPAYIYSFDTQAEQWLSINVPFQETVPTFRARSVPNAPPLDPAQIHSLQVMLSKFEYDKALNPHFEPGPFELAIASISVYRSRQLVPLVLIGAAKPDELRQQQAMLAECPLDSRLVEPRADQAELIGAIATALTPGPAA</sequence>
<proteinExistence type="inferred from homology"/>
<feature type="domain" description="NADH:ubiquinone oxidoreductase intermediate-associated protein 30" evidence="2">
    <location>
        <begin position="140"/>
        <end position="304"/>
    </location>
</feature>
<name>A0A8J7DMI0_9CYAN</name>
<dbReference type="EMBL" id="JADEXG010000008">
    <property type="protein sequence ID" value="MBE9076715.1"/>
    <property type="molecule type" value="Genomic_DNA"/>
</dbReference>
<dbReference type="GO" id="GO:0051082">
    <property type="term" value="F:unfolded protein binding"/>
    <property type="evidence" value="ECO:0007669"/>
    <property type="project" value="TreeGrafter"/>
</dbReference>
<dbReference type="AlphaFoldDB" id="A0A8J7DMI0"/>
<dbReference type="RefSeq" id="WP_193905371.1">
    <property type="nucleotide sequence ID" value="NZ_JADEXG010000008.1"/>
</dbReference>
<accession>A0A8J7DMI0</accession>